<evidence type="ECO:0000256" key="2">
    <source>
        <dbReference type="SAM" id="MobiDB-lite"/>
    </source>
</evidence>
<comment type="caution">
    <text evidence="4">The sequence shown here is derived from an EMBL/GenBank/DDBJ whole genome shotgun (WGS) entry which is preliminary data.</text>
</comment>
<dbReference type="GO" id="GO:0016020">
    <property type="term" value="C:membrane"/>
    <property type="evidence" value="ECO:0007669"/>
    <property type="project" value="TreeGrafter"/>
</dbReference>
<dbReference type="EMBL" id="FNOB01000021">
    <property type="protein sequence ID" value="SDX60670.1"/>
    <property type="molecule type" value="Genomic_DNA"/>
</dbReference>
<protein>
    <submittedName>
        <fullName evidence="5">Assimilatory nitrate reductase catalytic subunit</fullName>
    </submittedName>
</protein>
<dbReference type="RefSeq" id="WP_035838301.1">
    <property type="nucleotide sequence ID" value="NZ_BNAB01000020.1"/>
</dbReference>
<keyword evidence="6" id="KW-1185">Reference proteome</keyword>
<dbReference type="SUPFAM" id="SSF53706">
    <property type="entry name" value="Formate dehydrogenase/DMSO reductase, domains 1-3"/>
    <property type="match status" value="1"/>
</dbReference>
<evidence type="ECO:0000256" key="1">
    <source>
        <dbReference type="ARBA" id="ARBA00023002"/>
    </source>
</evidence>
<sequence>MTADADTDTARLADVLLPAAGWGEKDCTVTNSERRISRQRRFRAAPGEARPDWWALARLARRLGWGAAFDCDGPAAILREYAAMSGPRARWGGDFDILARAGRTAAQYDAMAPFTWPVRADGQGARASARFFARGGFFTPDRRARMLPSRRRRSPARPIRCGSTPAGCATIGTP</sequence>
<dbReference type="GO" id="GO:0016491">
    <property type="term" value="F:oxidoreductase activity"/>
    <property type="evidence" value="ECO:0007669"/>
    <property type="project" value="UniProtKB-KW"/>
</dbReference>
<dbReference type="InterPro" id="IPR006656">
    <property type="entry name" value="Mopterin_OxRdtase"/>
</dbReference>
<organism evidence="4 7">
    <name type="scientific">Allgaiera indica</name>
    <dbReference type="NCBI Taxonomy" id="765699"/>
    <lineage>
        <taxon>Bacteria</taxon>
        <taxon>Pseudomonadati</taxon>
        <taxon>Pseudomonadota</taxon>
        <taxon>Alphaproteobacteria</taxon>
        <taxon>Rhodobacterales</taxon>
        <taxon>Paracoccaceae</taxon>
        <taxon>Allgaiera</taxon>
    </lineage>
</organism>
<accession>A0AAN4UUE3</accession>
<feature type="domain" description="Molybdopterin oxidoreductase" evidence="3">
    <location>
        <begin position="6"/>
        <end position="61"/>
    </location>
</feature>
<evidence type="ECO:0000313" key="4">
    <source>
        <dbReference type="EMBL" id="GHE04984.1"/>
    </source>
</evidence>
<reference evidence="4" key="3">
    <citation type="submission" date="2023-06" db="EMBL/GenBank/DDBJ databases">
        <authorList>
            <person name="Sun Q."/>
            <person name="Zhou Y."/>
        </authorList>
    </citation>
    <scope>NUCLEOTIDE SEQUENCE</scope>
    <source>
        <strain evidence="4">CGMCC 1.10859</strain>
    </source>
</reference>
<dbReference type="AlphaFoldDB" id="A0AAN4UUE3"/>
<gene>
    <name evidence="4" type="ORF">GCM10008024_34230</name>
    <name evidence="5" type="ORF">SAMN05444006_12143</name>
</gene>
<reference evidence="4" key="1">
    <citation type="journal article" date="2014" name="Int. J. Syst. Evol. Microbiol.">
        <title>Complete genome sequence of Corynebacterium casei LMG S-19264T (=DSM 44701T), isolated from a smear-ripened cheese.</title>
        <authorList>
            <consortium name="US DOE Joint Genome Institute (JGI-PGF)"/>
            <person name="Walter F."/>
            <person name="Albersmeier A."/>
            <person name="Kalinowski J."/>
            <person name="Ruckert C."/>
        </authorList>
    </citation>
    <scope>NUCLEOTIDE SEQUENCE</scope>
    <source>
        <strain evidence="4">CGMCC 1.10859</strain>
    </source>
</reference>
<dbReference type="PANTHER" id="PTHR43105">
    <property type="entry name" value="RESPIRATORY NITRATE REDUCTASE"/>
    <property type="match status" value="1"/>
</dbReference>
<dbReference type="InterPro" id="IPR050123">
    <property type="entry name" value="Prok_molybdopt-oxidoreductase"/>
</dbReference>
<dbReference type="Proteomes" id="UP000634647">
    <property type="component" value="Unassembled WGS sequence"/>
</dbReference>
<dbReference type="Proteomes" id="UP000199541">
    <property type="component" value="Unassembled WGS sequence"/>
</dbReference>
<keyword evidence="1" id="KW-0560">Oxidoreductase</keyword>
<reference evidence="5 6" key="2">
    <citation type="submission" date="2016-10" db="EMBL/GenBank/DDBJ databases">
        <authorList>
            <person name="Varghese N."/>
            <person name="Submissions S."/>
        </authorList>
    </citation>
    <scope>NUCLEOTIDE SEQUENCE [LARGE SCALE GENOMIC DNA]</scope>
    <source>
        <strain evidence="5 6">DSM 24802</strain>
    </source>
</reference>
<dbReference type="EMBL" id="BNAB01000020">
    <property type="protein sequence ID" value="GHE04984.1"/>
    <property type="molecule type" value="Genomic_DNA"/>
</dbReference>
<proteinExistence type="predicted"/>
<evidence type="ECO:0000313" key="7">
    <source>
        <dbReference type="Proteomes" id="UP000634647"/>
    </source>
</evidence>
<evidence type="ECO:0000259" key="3">
    <source>
        <dbReference type="Pfam" id="PF00384"/>
    </source>
</evidence>
<feature type="region of interest" description="Disordered" evidence="2">
    <location>
        <begin position="147"/>
        <end position="174"/>
    </location>
</feature>
<dbReference type="Gene3D" id="3.40.50.740">
    <property type="match status" value="1"/>
</dbReference>
<name>A0AAN4UUE3_9RHOB</name>
<evidence type="ECO:0000313" key="5">
    <source>
        <dbReference type="EMBL" id="SDX60670.1"/>
    </source>
</evidence>
<evidence type="ECO:0000313" key="6">
    <source>
        <dbReference type="Proteomes" id="UP000199541"/>
    </source>
</evidence>
<dbReference type="Pfam" id="PF00384">
    <property type="entry name" value="Molybdopterin"/>
    <property type="match status" value="1"/>
</dbReference>
<dbReference type="PANTHER" id="PTHR43105:SF9">
    <property type="entry name" value="NADPH-FE(3+) OXIDOREDUCTASE SUBUNIT ALPHA"/>
    <property type="match status" value="1"/>
</dbReference>